<evidence type="ECO:0000256" key="6">
    <source>
        <dbReference type="ARBA" id="ARBA00022895"/>
    </source>
</evidence>
<evidence type="ECO:0000256" key="4">
    <source>
        <dbReference type="ARBA" id="ARBA00015253"/>
    </source>
</evidence>
<dbReference type="CDD" id="cd04497">
    <property type="entry name" value="hPOT1_OB1_like"/>
    <property type="match status" value="1"/>
</dbReference>
<dbReference type="Pfam" id="PF25507">
    <property type="entry name" value="OB_POT1A"/>
    <property type="match status" value="1"/>
</dbReference>
<proteinExistence type="inferred from homology"/>
<evidence type="ECO:0000256" key="7">
    <source>
        <dbReference type="ARBA" id="ARBA00023125"/>
    </source>
</evidence>
<organism evidence="10 11">
    <name type="scientific">Petromyzon marinus</name>
    <name type="common">Sea lamprey</name>
    <dbReference type="NCBI Taxonomy" id="7757"/>
    <lineage>
        <taxon>Eukaryota</taxon>
        <taxon>Metazoa</taxon>
        <taxon>Chordata</taxon>
        <taxon>Craniata</taxon>
        <taxon>Vertebrata</taxon>
        <taxon>Cyclostomata</taxon>
        <taxon>Hyperoartia</taxon>
        <taxon>Petromyzontiformes</taxon>
        <taxon>Petromyzontidae</taxon>
        <taxon>Petromyzon</taxon>
    </lineage>
</organism>
<keyword evidence="8" id="KW-0539">Nucleus</keyword>
<gene>
    <name evidence="11" type="primary">POT1</name>
</gene>
<dbReference type="SUPFAM" id="SSF50249">
    <property type="entry name" value="Nucleic acid-binding proteins"/>
    <property type="match status" value="2"/>
</dbReference>
<dbReference type="RefSeq" id="XP_032810226.1">
    <property type="nucleotide sequence ID" value="XM_032954335.1"/>
</dbReference>
<name>A0AAJ7T4M5_PETMA</name>
<dbReference type="GO" id="GO:0098505">
    <property type="term" value="F:G-rich strand telomeric DNA binding"/>
    <property type="evidence" value="ECO:0007669"/>
    <property type="project" value="TreeGrafter"/>
</dbReference>
<dbReference type="GO" id="GO:0000783">
    <property type="term" value="C:nuclear telomere cap complex"/>
    <property type="evidence" value="ECO:0007669"/>
    <property type="project" value="TreeGrafter"/>
</dbReference>
<dbReference type="Pfam" id="PF16686">
    <property type="entry name" value="POT1PC"/>
    <property type="match status" value="1"/>
</dbReference>
<accession>A0AAJ7T4M5</accession>
<dbReference type="GO" id="GO:0032210">
    <property type="term" value="P:regulation of telomere maintenance via telomerase"/>
    <property type="evidence" value="ECO:0007669"/>
    <property type="project" value="TreeGrafter"/>
</dbReference>
<dbReference type="CTD" id="25913"/>
<dbReference type="PANTHER" id="PTHR14513">
    <property type="entry name" value="PROTECTION OF TELOMERES 1"/>
    <property type="match status" value="1"/>
</dbReference>
<evidence type="ECO:0000313" key="10">
    <source>
        <dbReference type="Proteomes" id="UP001318040"/>
    </source>
</evidence>
<keyword evidence="6" id="KW-0779">Telomere</keyword>
<dbReference type="Gene3D" id="2.40.50.140">
    <property type="entry name" value="Nucleic acid-binding proteins"/>
    <property type="match status" value="2"/>
</dbReference>
<evidence type="ECO:0000256" key="2">
    <source>
        <dbReference type="ARBA" id="ARBA00004574"/>
    </source>
</evidence>
<dbReference type="Proteomes" id="UP001318040">
    <property type="component" value="Chromosome 14"/>
</dbReference>
<comment type="subcellular location">
    <subcellularLocation>
        <location evidence="2">Chromosome</location>
        <location evidence="2">Telomere</location>
    </subcellularLocation>
    <subcellularLocation>
        <location evidence="1">Nucleus</location>
    </subcellularLocation>
</comment>
<keyword evidence="7" id="KW-0238">DNA-binding</keyword>
<dbReference type="GO" id="GO:0010521">
    <property type="term" value="F:telomerase inhibitor activity"/>
    <property type="evidence" value="ECO:0007669"/>
    <property type="project" value="TreeGrafter"/>
</dbReference>
<keyword evidence="10" id="KW-1185">Reference proteome</keyword>
<dbReference type="FunFam" id="2.40.50.140:FF:000119">
    <property type="entry name" value="Protection of telomeres 1 homolog"/>
    <property type="match status" value="1"/>
</dbReference>
<dbReference type="KEGG" id="pmrn:116942422"/>
<dbReference type="Pfam" id="PF02765">
    <property type="entry name" value="POT1"/>
    <property type="match status" value="1"/>
</dbReference>
<sequence length="826" mass="91891">MPVKPLPASSLLDHHCPPGLKRIYFRDLDVGKVSHDRYVKGRICKRFPLITGNTKLIKMVLEEDDAGPSTADGKAMNVFIFGSLALESDKALNDGDVVALSEFLVDKSPHAKKDGRHRLQLELSNDDCSCIWTSPPTSSTTLTNNADILSPPTKRKTKNSDVSYTYVTIDKIREGMVVNVYGAVKFFRPPTFTNGTDHFMILSLVDQSEPEHGLRCMIFGHPEQLPQVTRVGDIVRMHRLKVQLYQGVLQGSSSPGFSTLVFSGQMGASIEPSSTTTNYHLNPAVDHKILLALRQWASERFVSPSYGVRLFEVKPPQFLDIRCQLVAKAVVDHRTTILKVWDGTQCPYPVHCFPIDYSILVSRSDLLQRSRGLVVDIAAYDNHAKTTRDLQLGSFLEILNLHTYLRKSRNKSDTTQGELEFVLHGGGTAFGRAIITLPKDSPELLSLHRALEKVAEKAADALVTDALLAAADDTDETTEEWQGEAVEGLVGTREELSDDDTEPRCLQRSATVLTAHHHIKAVALSTVLAAPVPNKHRARARLISYRPESLLRSIRLHCPRCNALRDIPSQEVISSVLKGLATWPDNPVVQRSEEHESSLWNHCSEEDAAALEDGWTCRERPVFRYVPCGGRTGTKQASALLVEGFAGTAVTELQNLSEDVGCVIPVTPRDDVLTMCDDPVPFVIKKSRSYFRCLDCSQPRAGSLCGLEKLKSFDVNKIAGALGIQPMRYIFTLRFHLRDSTGDIVASLAADEAEIFFCGLQAEEVLVDQDLQHRLVDILHRLCPYDDNAENHPWLECCLKSFYSGNLKSQRRVHYRIFSSTLGTDE</sequence>
<dbReference type="InterPro" id="IPR011564">
    <property type="entry name" value="Telomer_end-bd_POT1/Cdc13"/>
</dbReference>
<evidence type="ECO:0000313" key="11">
    <source>
        <dbReference type="RefSeq" id="XP_032810226.1"/>
    </source>
</evidence>
<reference evidence="11" key="1">
    <citation type="submission" date="2025-08" db="UniProtKB">
        <authorList>
            <consortium name="RefSeq"/>
        </authorList>
    </citation>
    <scope>IDENTIFICATION</scope>
    <source>
        <tissue evidence="11">Sperm</tissue>
    </source>
</reference>
<dbReference type="InterPro" id="IPR057620">
    <property type="entry name" value="POT1A/B-like_OB"/>
</dbReference>
<dbReference type="InterPro" id="IPR028389">
    <property type="entry name" value="POT1"/>
</dbReference>
<evidence type="ECO:0000259" key="9">
    <source>
        <dbReference type="SMART" id="SM00976"/>
    </source>
</evidence>
<evidence type="ECO:0000256" key="1">
    <source>
        <dbReference type="ARBA" id="ARBA00004123"/>
    </source>
</evidence>
<dbReference type="InterPro" id="IPR048953">
    <property type="entry name" value="POT1_C_insert"/>
</dbReference>
<dbReference type="AlphaFoldDB" id="A0AAJ7T4M5"/>
<dbReference type="InterPro" id="IPR012340">
    <property type="entry name" value="NA-bd_OB-fold"/>
</dbReference>
<dbReference type="Pfam" id="PF21375">
    <property type="entry name" value="POT1_C_insert"/>
    <property type="match status" value="1"/>
</dbReference>
<evidence type="ECO:0000256" key="3">
    <source>
        <dbReference type="ARBA" id="ARBA00008442"/>
    </source>
</evidence>
<evidence type="ECO:0000256" key="8">
    <source>
        <dbReference type="ARBA" id="ARBA00023242"/>
    </source>
</evidence>
<keyword evidence="5" id="KW-0158">Chromosome</keyword>
<feature type="domain" description="Telomeric single stranded DNA binding POT1/Cdc13" evidence="9">
    <location>
        <begin position="166"/>
        <end position="298"/>
    </location>
</feature>
<comment type="similarity">
    <text evidence="3">Belongs to the telombin family.</text>
</comment>
<dbReference type="InterPro" id="IPR032042">
    <property type="entry name" value="POT1PC"/>
</dbReference>
<protein>
    <recommendedName>
        <fullName evidence="4">Protection of telomeres protein 1</fullName>
    </recommendedName>
</protein>
<dbReference type="SMART" id="SM00976">
    <property type="entry name" value="Telo_bind"/>
    <property type="match status" value="1"/>
</dbReference>
<dbReference type="PANTHER" id="PTHR14513:SF0">
    <property type="entry name" value="PROTECTION OF TELOMERES PROTEIN 1"/>
    <property type="match status" value="1"/>
</dbReference>
<dbReference type="GO" id="GO:0016233">
    <property type="term" value="P:telomere capping"/>
    <property type="evidence" value="ECO:0007669"/>
    <property type="project" value="TreeGrafter"/>
</dbReference>
<evidence type="ECO:0000256" key="5">
    <source>
        <dbReference type="ARBA" id="ARBA00022454"/>
    </source>
</evidence>